<comment type="caution">
    <text evidence="1">The sequence shown here is derived from an EMBL/GenBank/DDBJ whole genome shotgun (WGS) entry which is preliminary data.</text>
</comment>
<evidence type="ECO:0000313" key="2">
    <source>
        <dbReference type="Proteomes" id="UP000765509"/>
    </source>
</evidence>
<dbReference type="AlphaFoldDB" id="A0A9Q3I3Z9"/>
<sequence>MKTQTNEAKYKSVIKKIRPVNEAMPQYLNPSLERTELSRDPYETPLSPNPLLFIETSKFTEERVLMINFGSSGLLSEEKMNLLKNVIFISNKAIDFCEEERGVLKHHYGKPHKIRVTQHETWKKKPILIPKSILPQFIELVREMIHTGLYEKSNESYNRRVLCVAKPNGKLE</sequence>
<gene>
    <name evidence="1" type="ORF">O181_064859</name>
</gene>
<dbReference type="OrthoDB" id="5599163at2759"/>
<name>A0A9Q3I3Z9_9BASI</name>
<proteinExistence type="predicted"/>
<protein>
    <submittedName>
        <fullName evidence="1">Uncharacterized protein</fullName>
    </submittedName>
</protein>
<accession>A0A9Q3I3Z9</accession>
<dbReference type="Proteomes" id="UP000765509">
    <property type="component" value="Unassembled WGS sequence"/>
</dbReference>
<keyword evidence="2" id="KW-1185">Reference proteome</keyword>
<dbReference type="EMBL" id="AVOT02031581">
    <property type="protein sequence ID" value="MBW0525144.1"/>
    <property type="molecule type" value="Genomic_DNA"/>
</dbReference>
<evidence type="ECO:0000313" key="1">
    <source>
        <dbReference type="EMBL" id="MBW0525144.1"/>
    </source>
</evidence>
<organism evidence="1 2">
    <name type="scientific">Austropuccinia psidii MF-1</name>
    <dbReference type="NCBI Taxonomy" id="1389203"/>
    <lineage>
        <taxon>Eukaryota</taxon>
        <taxon>Fungi</taxon>
        <taxon>Dikarya</taxon>
        <taxon>Basidiomycota</taxon>
        <taxon>Pucciniomycotina</taxon>
        <taxon>Pucciniomycetes</taxon>
        <taxon>Pucciniales</taxon>
        <taxon>Sphaerophragmiaceae</taxon>
        <taxon>Austropuccinia</taxon>
    </lineage>
</organism>
<reference evidence="1" key="1">
    <citation type="submission" date="2021-03" db="EMBL/GenBank/DDBJ databases">
        <title>Draft genome sequence of rust myrtle Austropuccinia psidii MF-1, a brazilian biotype.</title>
        <authorList>
            <person name="Quecine M.C."/>
            <person name="Pachon D.M.R."/>
            <person name="Bonatelli M.L."/>
            <person name="Correr F.H."/>
            <person name="Franceschini L.M."/>
            <person name="Leite T.F."/>
            <person name="Margarido G.R.A."/>
            <person name="Almeida C.A."/>
            <person name="Ferrarezi J.A."/>
            <person name="Labate C.A."/>
        </authorList>
    </citation>
    <scope>NUCLEOTIDE SEQUENCE</scope>
    <source>
        <strain evidence="1">MF-1</strain>
    </source>
</reference>